<comment type="caution">
    <text evidence="1">The sequence shown here is derived from an EMBL/GenBank/DDBJ whole genome shotgun (WGS) entry which is preliminary data.</text>
</comment>
<keyword evidence="2" id="KW-1185">Reference proteome</keyword>
<dbReference type="STRING" id="48709.A0A1D2MSX7"/>
<reference evidence="1 2" key="1">
    <citation type="journal article" date="2016" name="Genome Biol. Evol.">
        <title>Gene Family Evolution Reflects Adaptation to Soil Environmental Stressors in the Genome of the Collembolan Orchesella cincta.</title>
        <authorList>
            <person name="Faddeeva-Vakhrusheva A."/>
            <person name="Derks M.F."/>
            <person name="Anvar S.Y."/>
            <person name="Agamennone V."/>
            <person name="Suring W."/>
            <person name="Smit S."/>
            <person name="van Straalen N.M."/>
            <person name="Roelofs D."/>
        </authorList>
    </citation>
    <scope>NUCLEOTIDE SEQUENCE [LARGE SCALE GENOMIC DNA]</scope>
    <source>
        <tissue evidence="1">Mixed pool</tissue>
    </source>
</reference>
<evidence type="ECO:0000313" key="2">
    <source>
        <dbReference type="Proteomes" id="UP000094527"/>
    </source>
</evidence>
<proteinExistence type="predicted"/>
<accession>A0A1D2MSX7</accession>
<gene>
    <name evidence="1" type="ORF">Ocin01_10443</name>
</gene>
<protein>
    <submittedName>
        <fullName evidence="1">E3 ubiquitin-protein ligase UBR4</fullName>
    </submittedName>
</protein>
<dbReference type="OrthoDB" id="6741931at2759"/>
<dbReference type="AlphaFoldDB" id="A0A1D2MSX7"/>
<organism evidence="1 2">
    <name type="scientific">Orchesella cincta</name>
    <name type="common">Springtail</name>
    <name type="synonym">Podura cincta</name>
    <dbReference type="NCBI Taxonomy" id="48709"/>
    <lineage>
        <taxon>Eukaryota</taxon>
        <taxon>Metazoa</taxon>
        <taxon>Ecdysozoa</taxon>
        <taxon>Arthropoda</taxon>
        <taxon>Hexapoda</taxon>
        <taxon>Collembola</taxon>
        <taxon>Entomobryomorpha</taxon>
        <taxon>Entomobryoidea</taxon>
        <taxon>Orchesellidae</taxon>
        <taxon>Orchesellinae</taxon>
        <taxon>Orchesella</taxon>
    </lineage>
</organism>
<sequence length="164" mass="17852">MAATSGGSSGVDWSSIIKPFVTYSVSSLSRSEVVTLVKVISESEADFKESISPNHHHSVFYDVVTVLSSHIITVATNGDLLPRASFPVAKQAAKVLCESLLDRFSHVLRTTHPILNVKTYINALQEFCTGEVIITKDEVANMLALLKGQELPPKIQSSAPCNYY</sequence>
<name>A0A1D2MSX7_ORCCI</name>
<evidence type="ECO:0000313" key="1">
    <source>
        <dbReference type="EMBL" id="ODM96229.1"/>
    </source>
</evidence>
<dbReference type="EMBL" id="LJIJ01000560">
    <property type="protein sequence ID" value="ODM96229.1"/>
    <property type="molecule type" value="Genomic_DNA"/>
</dbReference>
<dbReference type="Proteomes" id="UP000094527">
    <property type="component" value="Unassembled WGS sequence"/>
</dbReference>